<name>A0A1H3JSV7_9FIRM</name>
<feature type="region of interest" description="Disordered" evidence="1">
    <location>
        <begin position="191"/>
        <end position="244"/>
    </location>
</feature>
<organism evidence="4 5">
    <name type="scientific">Lachnobacterium bovis DSM 14045</name>
    <dbReference type="NCBI Taxonomy" id="1122142"/>
    <lineage>
        <taxon>Bacteria</taxon>
        <taxon>Bacillati</taxon>
        <taxon>Bacillota</taxon>
        <taxon>Clostridia</taxon>
        <taxon>Lachnospirales</taxon>
        <taxon>Lachnospiraceae</taxon>
        <taxon>Lachnobacterium</taxon>
    </lineage>
</organism>
<feature type="compositionally biased region" description="Low complexity" evidence="1">
    <location>
        <begin position="194"/>
        <end position="235"/>
    </location>
</feature>
<sequence>MKKKLIKVVLATILVFAMNVTVFAAGSAVAKIIEDARGIDDANVIGKDGVKIDKIVNDITNLEALKALESEAEDINNRLEKQNIAVVDSFKLDISAEGQGQITIKLGMDYANKIVIVSHYSKEGYWTRQILKVSKDGTISPSFNSFSPIFITATDYEGTIASFIRSTGIAKTEKDVEVKSNNSESVIDTDNKIKSTTKTGNSTNNSVGSSTSTKKTTVSSSGSSGVVKRSVSSSGGAKGKGKSPNTDDGYGIVWLLSLIIMCSAITIVFSDKKEQ</sequence>
<accession>A0A1H3JSV7</accession>
<dbReference type="AlphaFoldDB" id="A0A1H3JSV7"/>
<gene>
    <name evidence="4" type="ORF">SAMN02910414_01546</name>
</gene>
<dbReference type="STRING" id="1122142.SAMN02910414_01546"/>
<protein>
    <submittedName>
        <fullName evidence="4">Uncharacterized protein</fullName>
    </submittedName>
</protein>
<evidence type="ECO:0000313" key="5">
    <source>
        <dbReference type="Proteomes" id="UP000183918"/>
    </source>
</evidence>
<dbReference type="OrthoDB" id="9982331at2"/>
<evidence type="ECO:0000256" key="1">
    <source>
        <dbReference type="SAM" id="MobiDB-lite"/>
    </source>
</evidence>
<dbReference type="RefSeq" id="WP_074717734.1">
    <property type="nucleotide sequence ID" value="NZ_FNPG01000017.1"/>
</dbReference>
<keyword evidence="3" id="KW-0732">Signal</keyword>
<evidence type="ECO:0000256" key="3">
    <source>
        <dbReference type="SAM" id="SignalP"/>
    </source>
</evidence>
<dbReference type="Proteomes" id="UP000183918">
    <property type="component" value="Unassembled WGS sequence"/>
</dbReference>
<evidence type="ECO:0000256" key="2">
    <source>
        <dbReference type="SAM" id="Phobius"/>
    </source>
</evidence>
<feature type="signal peptide" evidence="3">
    <location>
        <begin position="1"/>
        <end position="24"/>
    </location>
</feature>
<keyword evidence="2" id="KW-0812">Transmembrane</keyword>
<evidence type="ECO:0000313" key="4">
    <source>
        <dbReference type="EMBL" id="SDY42605.1"/>
    </source>
</evidence>
<keyword evidence="2" id="KW-1133">Transmembrane helix</keyword>
<reference evidence="4 5" key="1">
    <citation type="submission" date="2016-10" db="EMBL/GenBank/DDBJ databases">
        <authorList>
            <person name="de Groot N.N."/>
        </authorList>
    </citation>
    <scope>NUCLEOTIDE SEQUENCE [LARGE SCALE GENOMIC DNA]</scope>
    <source>
        <strain evidence="4 5">DSM 14045</strain>
    </source>
</reference>
<feature type="transmembrane region" description="Helical" evidence="2">
    <location>
        <begin position="249"/>
        <end position="269"/>
    </location>
</feature>
<feature type="chain" id="PRO_5010328964" evidence="3">
    <location>
        <begin position="25"/>
        <end position="275"/>
    </location>
</feature>
<keyword evidence="2" id="KW-0472">Membrane</keyword>
<proteinExistence type="predicted"/>
<dbReference type="EMBL" id="FNPG01000017">
    <property type="protein sequence ID" value="SDY42605.1"/>
    <property type="molecule type" value="Genomic_DNA"/>
</dbReference>
<keyword evidence="5" id="KW-1185">Reference proteome</keyword>